<name>W5T9B6_9NOCA</name>
<dbReference type="InterPro" id="IPR006764">
    <property type="entry name" value="SAM_dep_MeTrfase_SAV2177_type"/>
</dbReference>
<keyword evidence="1" id="KW-0489">Methyltransferase</keyword>
<keyword evidence="2" id="KW-1185">Reference proteome</keyword>
<dbReference type="PATRIC" id="fig|1415166.3.peg.790"/>
<proteinExistence type="predicted"/>
<accession>W5T9B6</accession>
<dbReference type="HOGENOM" id="CLU_067079_1_0_11"/>
<dbReference type="KEGG" id="nno:NONO_c07800"/>
<gene>
    <name evidence="1" type="ORF">NONO_c07800</name>
</gene>
<dbReference type="eggNOG" id="COG2890">
    <property type="taxonomic scope" value="Bacteria"/>
</dbReference>
<dbReference type="Pfam" id="PF04672">
    <property type="entry name" value="Methyltransf_19"/>
    <property type="match status" value="1"/>
</dbReference>
<dbReference type="Proteomes" id="UP000019150">
    <property type="component" value="Chromosome"/>
</dbReference>
<dbReference type="PIRSF" id="PIRSF017393">
    <property type="entry name" value="MTase_SAV2177"/>
    <property type="match status" value="1"/>
</dbReference>
<dbReference type="RefSeq" id="WP_025347112.1">
    <property type="nucleotide sequence ID" value="NZ_CP006850.1"/>
</dbReference>
<evidence type="ECO:0000313" key="2">
    <source>
        <dbReference type="Proteomes" id="UP000019150"/>
    </source>
</evidence>
<keyword evidence="1" id="KW-0808">Transferase</keyword>
<protein>
    <submittedName>
        <fullName evidence="1">Putative S-adenosyl methyltransferase</fullName>
    </submittedName>
</protein>
<dbReference type="GO" id="GO:0032259">
    <property type="term" value="P:methylation"/>
    <property type="evidence" value="ECO:0007669"/>
    <property type="project" value="UniProtKB-KW"/>
</dbReference>
<dbReference type="CDD" id="cd02440">
    <property type="entry name" value="AdoMet_MTases"/>
    <property type="match status" value="1"/>
</dbReference>
<dbReference type="STRING" id="1415166.NONO_c07800"/>
<organism evidence="1 2">
    <name type="scientific">Nocardia nova SH22a</name>
    <dbReference type="NCBI Taxonomy" id="1415166"/>
    <lineage>
        <taxon>Bacteria</taxon>
        <taxon>Bacillati</taxon>
        <taxon>Actinomycetota</taxon>
        <taxon>Actinomycetes</taxon>
        <taxon>Mycobacteriales</taxon>
        <taxon>Nocardiaceae</taxon>
        <taxon>Nocardia</taxon>
    </lineage>
</organism>
<dbReference type="AlphaFoldDB" id="W5T9B6"/>
<reference evidence="1 2" key="1">
    <citation type="journal article" date="2014" name="Appl. Environ. Microbiol.">
        <title>Insights into the Microbial Degradation of Rubber and Gutta-Percha by Analysis of the Complete Genome of Nocardia nova SH22a.</title>
        <authorList>
            <person name="Luo Q."/>
            <person name="Hiessl S."/>
            <person name="Poehlein A."/>
            <person name="Daniel R."/>
            <person name="Steinbuchel A."/>
        </authorList>
    </citation>
    <scope>NUCLEOTIDE SEQUENCE [LARGE SCALE GENOMIC DNA]</scope>
    <source>
        <strain evidence="1">SH22a</strain>
    </source>
</reference>
<dbReference type="SUPFAM" id="SSF53335">
    <property type="entry name" value="S-adenosyl-L-methionine-dependent methyltransferases"/>
    <property type="match status" value="1"/>
</dbReference>
<dbReference type="Gene3D" id="3.40.50.150">
    <property type="entry name" value="Vaccinia Virus protein VP39"/>
    <property type="match status" value="1"/>
</dbReference>
<dbReference type="InterPro" id="IPR029063">
    <property type="entry name" value="SAM-dependent_MTases_sf"/>
</dbReference>
<dbReference type="EMBL" id="CP006850">
    <property type="protein sequence ID" value="AHH15588.1"/>
    <property type="molecule type" value="Genomic_DNA"/>
</dbReference>
<dbReference type="OrthoDB" id="4134439at2"/>
<evidence type="ECO:0000313" key="1">
    <source>
        <dbReference type="EMBL" id="AHH15588.1"/>
    </source>
</evidence>
<dbReference type="GO" id="GO:0008168">
    <property type="term" value="F:methyltransferase activity"/>
    <property type="evidence" value="ECO:0007669"/>
    <property type="project" value="UniProtKB-KW"/>
</dbReference>
<sequence length="271" mass="29923">MAENDSQDWLPDTIDPMVPSAARVYDYQLGGVHNFAVDRALGDQARIVWPDIAAVAQANRAFLQRAVRYLSAAGIDQFLDIGSGVPTVGNVHEIALAADPTAHVVYVDIDPVAVECSRALLIDEPNVTVVQADFNRIDALLAHPELTRLIDFTRPVAVLLVALLHVVADDDHPERSLARLRDALPWGSYLALSHLSDEGPAERVRGIEELSQAMPTPIRMRSRERITAYLDGFDLIDPGLVQAPAWRPDHPDDLDDDPDRFYEFAAVARVR</sequence>